<accession>A0A1X7G852</accession>
<feature type="chain" id="PRO_5012304553" evidence="6">
    <location>
        <begin position="25"/>
        <end position="289"/>
    </location>
</feature>
<evidence type="ECO:0000313" key="7">
    <source>
        <dbReference type="EMBL" id="SMF65659.1"/>
    </source>
</evidence>
<evidence type="ECO:0000256" key="3">
    <source>
        <dbReference type="ARBA" id="ARBA00022729"/>
    </source>
</evidence>
<dbReference type="STRING" id="941907.SAMN06295910_1324"/>
<evidence type="ECO:0000256" key="1">
    <source>
        <dbReference type="ARBA" id="ARBA00004442"/>
    </source>
</evidence>
<dbReference type="GO" id="GO:0009279">
    <property type="term" value="C:cell outer membrane"/>
    <property type="evidence" value="ECO:0007669"/>
    <property type="project" value="UniProtKB-SubCell"/>
</dbReference>
<keyword evidence="4" id="KW-0472">Membrane</keyword>
<protein>
    <submittedName>
        <fullName evidence="7">Outer membrane scaffolding protein for murein synthesis, MipA/OmpV family</fullName>
    </submittedName>
</protein>
<dbReference type="RefSeq" id="WP_085218069.1">
    <property type="nucleotide sequence ID" value="NZ_LT840185.1"/>
</dbReference>
<dbReference type="OrthoDB" id="5462484at2"/>
<keyword evidence="3 6" id="KW-0732">Signal</keyword>
<dbReference type="EMBL" id="LT840185">
    <property type="protein sequence ID" value="SMF65659.1"/>
    <property type="molecule type" value="Genomic_DNA"/>
</dbReference>
<evidence type="ECO:0000256" key="6">
    <source>
        <dbReference type="SAM" id="SignalP"/>
    </source>
</evidence>
<organism evidence="7 8">
    <name type="scientific">Allosphingosinicella indica</name>
    <dbReference type="NCBI Taxonomy" id="941907"/>
    <lineage>
        <taxon>Bacteria</taxon>
        <taxon>Pseudomonadati</taxon>
        <taxon>Pseudomonadota</taxon>
        <taxon>Alphaproteobacteria</taxon>
        <taxon>Sphingomonadales</taxon>
        <taxon>Sphingomonadaceae</taxon>
        <taxon>Allosphingosinicella</taxon>
    </lineage>
</organism>
<dbReference type="PANTHER" id="PTHR38776">
    <property type="entry name" value="MLTA-INTERACTING PROTEIN-RELATED"/>
    <property type="match status" value="1"/>
</dbReference>
<comment type="subcellular location">
    <subcellularLocation>
        <location evidence="1">Cell outer membrane</location>
    </subcellularLocation>
</comment>
<dbReference type="Proteomes" id="UP000192934">
    <property type="component" value="Chromosome I"/>
</dbReference>
<comment type="similarity">
    <text evidence="2">Belongs to the MipA/OmpV family.</text>
</comment>
<evidence type="ECO:0000256" key="2">
    <source>
        <dbReference type="ARBA" id="ARBA00005722"/>
    </source>
</evidence>
<evidence type="ECO:0000256" key="4">
    <source>
        <dbReference type="ARBA" id="ARBA00023136"/>
    </source>
</evidence>
<evidence type="ECO:0000313" key="8">
    <source>
        <dbReference type="Proteomes" id="UP000192934"/>
    </source>
</evidence>
<gene>
    <name evidence="7" type="ORF">SAMN06295910_1324</name>
</gene>
<proteinExistence type="inferred from homology"/>
<sequence>MKAIAIFGAALAASLLGTSAYAQAADAPPPPTSTANQTTTIGLGVSYAPTYEGSDDYSLAPAGLVRGNVGGFNFFSRATALYFDAAREPDGQTTDLLIGPMVNFRFDRSRSIKDPVVRLLGKLDTAVEVGGFVGVGTMGLLNPYDYAQARVDIVHDITGTHGGTVVTPTLEYGTPLSTTTYVGAALSADWASGDFADTYYSVDAAGALRSGLPVYDADGGFKNIRLTLLGNQMVTGNLAEGGWSIFGVASYSRMLGDFKRSPLVDGFGAFAGRGDADQWFGAIGIAYTF</sequence>
<dbReference type="PANTHER" id="PTHR38776:SF1">
    <property type="entry name" value="MLTA-INTERACTING PROTEIN-RELATED"/>
    <property type="match status" value="1"/>
</dbReference>
<keyword evidence="8" id="KW-1185">Reference proteome</keyword>
<dbReference type="AlphaFoldDB" id="A0A1X7G852"/>
<name>A0A1X7G852_9SPHN</name>
<dbReference type="InterPro" id="IPR010583">
    <property type="entry name" value="MipA"/>
</dbReference>
<feature type="signal peptide" evidence="6">
    <location>
        <begin position="1"/>
        <end position="24"/>
    </location>
</feature>
<evidence type="ECO:0000256" key="5">
    <source>
        <dbReference type="ARBA" id="ARBA00023237"/>
    </source>
</evidence>
<reference evidence="8" key="1">
    <citation type="submission" date="2017-04" db="EMBL/GenBank/DDBJ databases">
        <authorList>
            <person name="Varghese N."/>
            <person name="Submissions S."/>
        </authorList>
    </citation>
    <scope>NUCLEOTIDE SEQUENCE [LARGE SCALE GENOMIC DNA]</scope>
    <source>
        <strain evidence="8">Dd16</strain>
    </source>
</reference>
<keyword evidence="5" id="KW-0998">Cell outer membrane</keyword>
<dbReference type="Pfam" id="PF06629">
    <property type="entry name" value="MipA"/>
    <property type="match status" value="1"/>
</dbReference>